<gene>
    <name evidence="1" type="ORF">HX018_19790</name>
</gene>
<name>A0ABT7NTB6_9SPHI</name>
<sequence>MPSEKQKRLLKVLPTAEQVDGTTFPYIRDGQVNPRFVSEMMGFPKDWTELPFLRGGQKA</sequence>
<reference evidence="1" key="1">
    <citation type="submission" date="2020-06" db="EMBL/GenBank/DDBJ databases">
        <authorList>
            <person name="Dong N."/>
        </authorList>
    </citation>
    <scope>NUCLEOTIDE SEQUENCE</scope>
    <source>
        <strain evidence="1">R1692</strain>
    </source>
</reference>
<evidence type="ECO:0000313" key="1">
    <source>
        <dbReference type="EMBL" id="MDM1050484.1"/>
    </source>
</evidence>
<evidence type="ECO:0000313" key="2">
    <source>
        <dbReference type="Proteomes" id="UP001170954"/>
    </source>
</evidence>
<dbReference type="Proteomes" id="UP001170954">
    <property type="component" value="Unassembled WGS sequence"/>
</dbReference>
<accession>A0ABT7NTB6</accession>
<dbReference type="EMBL" id="JACAGK010000101">
    <property type="protein sequence ID" value="MDM1050484.1"/>
    <property type="molecule type" value="Genomic_DNA"/>
</dbReference>
<reference evidence="1" key="2">
    <citation type="journal article" date="2022" name="Sci. Total Environ.">
        <title>Prevalence, transmission, and molecular epidemiology of tet(X)-positive bacteria among humans, animals, and environmental niches in China: An epidemiological, and genomic-based study.</title>
        <authorList>
            <person name="Dong N."/>
            <person name="Zeng Y."/>
            <person name="Cai C."/>
            <person name="Sun C."/>
            <person name="Lu J."/>
            <person name="Liu C."/>
            <person name="Zhou H."/>
            <person name="Sun Q."/>
            <person name="Shu L."/>
            <person name="Wang H."/>
            <person name="Wang Y."/>
            <person name="Wang S."/>
            <person name="Wu C."/>
            <person name="Chan E.W."/>
            <person name="Chen G."/>
            <person name="Shen Z."/>
            <person name="Chen S."/>
            <person name="Zhang R."/>
        </authorList>
    </citation>
    <scope>NUCLEOTIDE SEQUENCE</scope>
    <source>
        <strain evidence="1">R1692</strain>
    </source>
</reference>
<dbReference type="RefSeq" id="WP_286652479.1">
    <property type="nucleotide sequence ID" value="NZ_JACAGK010000101.1"/>
</dbReference>
<proteinExistence type="predicted"/>
<comment type="caution">
    <text evidence="1">The sequence shown here is derived from an EMBL/GenBank/DDBJ whole genome shotgun (WGS) entry which is preliminary data.</text>
</comment>
<organism evidence="1 2">
    <name type="scientific">Sphingobacterium hotanense</name>
    <dbReference type="NCBI Taxonomy" id="649196"/>
    <lineage>
        <taxon>Bacteria</taxon>
        <taxon>Pseudomonadati</taxon>
        <taxon>Bacteroidota</taxon>
        <taxon>Sphingobacteriia</taxon>
        <taxon>Sphingobacteriales</taxon>
        <taxon>Sphingobacteriaceae</taxon>
        <taxon>Sphingobacterium</taxon>
    </lineage>
</organism>
<protein>
    <submittedName>
        <fullName evidence="1">Uncharacterized protein</fullName>
    </submittedName>
</protein>
<keyword evidence="2" id="KW-1185">Reference proteome</keyword>